<dbReference type="Proteomes" id="UP000268823">
    <property type="component" value="Unassembled WGS sequence"/>
</dbReference>
<reference evidence="2 3" key="1">
    <citation type="journal article" date="2018" name="BMC Genomics">
        <title>Genomic evidence for intraspecific hybridization in a clonal and extremely halotolerant yeast.</title>
        <authorList>
            <person name="Gostincar C."/>
            <person name="Stajich J.E."/>
            <person name="Zupancic J."/>
            <person name="Zalar P."/>
            <person name="Gunde-Cimerman N."/>
        </authorList>
    </citation>
    <scope>NUCLEOTIDE SEQUENCE [LARGE SCALE GENOMIC DNA]</scope>
    <source>
        <strain evidence="2 3">EXF-2788</strain>
    </source>
</reference>
<name>A0A3M7F7E1_HORWE</name>
<feature type="region of interest" description="Disordered" evidence="1">
    <location>
        <begin position="532"/>
        <end position="561"/>
    </location>
</feature>
<evidence type="ECO:0000313" key="3">
    <source>
        <dbReference type="Proteomes" id="UP000268823"/>
    </source>
</evidence>
<feature type="region of interest" description="Disordered" evidence="1">
    <location>
        <begin position="40"/>
        <end position="60"/>
    </location>
</feature>
<dbReference type="AlphaFoldDB" id="A0A3M7F7E1"/>
<dbReference type="VEuPathDB" id="FungiDB:BTJ68_03158"/>
<evidence type="ECO:0000256" key="1">
    <source>
        <dbReference type="SAM" id="MobiDB-lite"/>
    </source>
</evidence>
<proteinExistence type="predicted"/>
<gene>
    <name evidence="2" type="ORF">D0861_06779</name>
</gene>
<accession>A0A3M7F7E1</accession>
<comment type="caution">
    <text evidence="2">The sequence shown here is derived from an EMBL/GenBank/DDBJ whole genome shotgun (WGS) entry which is preliminary data.</text>
</comment>
<evidence type="ECO:0000313" key="2">
    <source>
        <dbReference type="EMBL" id="RMY84808.1"/>
    </source>
</evidence>
<dbReference type="OrthoDB" id="4586300at2759"/>
<feature type="compositionally biased region" description="Low complexity" evidence="1">
    <location>
        <begin position="548"/>
        <end position="557"/>
    </location>
</feature>
<protein>
    <submittedName>
        <fullName evidence="2">Uncharacterized protein</fullName>
    </submittedName>
</protein>
<sequence length="578" mass="65730">MSGRDDDSGGLPHEIFEQMKANHEKWMRELEDEGWRLRQHRNGGNETRPPAMQTDRPPLPNTGDHDNFFVSFKNFVDNSFGSLADSFKSLPSNIQELRTNAQRDERPREEKWWVKDCRRWTGREDTPENYWLLSNCPRPSSNPDAWQAASLLLRQAHEKNKDVAPSKIIDLYRDNVSLGELEIDPFERLGDMEPGWGWGQFDRSGSSPSTLVARASAIKWRWLGVDWFKCSMYSPFNLETHHLLKNSGHNWRAAFEDLLCASLDKQMTSNERHGIRPYGAPQSTYSGPAIDWMLSLQCRGILPPQLPTLYGSVLEGSISQRKQVAALDQQDKSGYTVSLDSPVGRDMAKLAGEIATPGPEAQLQRAQQPQTELDLYLPLHSASPHGSSDEESRQEWFREQQRCDAEDELWDALGRRDVDAAARCMSEWHLQQQRRLGEIFGFLEVEDMREFMPTLSQALQMMGLTGEEDGAERLQQEAEALGLQAADVPYRAANNKKVDVLSSLTTTQTTRMPDGTVTTKVILKQRFADGREETEEKLHTYQDPSQLQQAEEAQTPEQAEKKKGCNVYTYRLATSIGI</sequence>
<organism evidence="2 3">
    <name type="scientific">Hortaea werneckii</name>
    <name type="common">Black yeast</name>
    <name type="synonym">Cladosporium werneckii</name>
    <dbReference type="NCBI Taxonomy" id="91943"/>
    <lineage>
        <taxon>Eukaryota</taxon>
        <taxon>Fungi</taxon>
        <taxon>Dikarya</taxon>
        <taxon>Ascomycota</taxon>
        <taxon>Pezizomycotina</taxon>
        <taxon>Dothideomycetes</taxon>
        <taxon>Dothideomycetidae</taxon>
        <taxon>Mycosphaerellales</taxon>
        <taxon>Teratosphaeriaceae</taxon>
        <taxon>Hortaea</taxon>
    </lineage>
</organism>
<dbReference type="EMBL" id="QWIR01000144">
    <property type="protein sequence ID" value="RMY84808.1"/>
    <property type="molecule type" value="Genomic_DNA"/>
</dbReference>